<dbReference type="PANTHER" id="PTHR43540">
    <property type="entry name" value="PEROXYUREIDOACRYLATE/UREIDOACRYLATE AMIDOHYDROLASE-RELATED"/>
    <property type="match status" value="1"/>
</dbReference>
<name>A0ABT1B865_9ENTR</name>
<protein>
    <submittedName>
        <fullName evidence="3">Isochorismatase family protein</fullName>
    </submittedName>
</protein>
<dbReference type="Pfam" id="PF00857">
    <property type="entry name" value="Isochorismatase"/>
    <property type="match status" value="1"/>
</dbReference>
<dbReference type="InterPro" id="IPR036380">
    <property type="entry name" value="Isochorismatase-like_sf"/>
</dbReference>
<dbReference type="Gene3D" id="3.40.50.850">
    <property type="entry name" value="Isochorismatase-like"/>
    <property type="match status" value="1"/>
</dbReference>
<evidence type="ECO:0000313" key="4">
    <source>
        <dbReference type="Proteomes" id="UP001139290"/>
    </source>
</evidence>
<proteinExistence type="predicted"/>
<dbReference type="EMBL" id="JAJJVQ010000002">
    <property type="protein sequence ID" value="MCO5781379.1"/>
    <property type="molecule type" value="Genomic_DNA"/>
</dbReference>
<reference evidence="3" key="1">
    <citation type="submission" date="2021-11" db="EMBL/GenBank/DDBJ databases">
        <title>Citrobacter meridianamericanus sp. nov. isolated from soil.</title>
        <authorList>
            <person name="Furlan J.P.R."/>
            <person name="Stehling E.G."/>
        </authorList>
    </citation>
    <scope>NUCLEOTIDE SEQUENCE</scope>
    <source>
        <strain evidence="3">BR102</strain>
    </source>
</reference>
<dbReference type="InterPro" id="IPR000868">
    <property type="entry name" value="Isochorismatase-like_dom"/>
</dbReference>
<keyword evidence="4" id="KW-1185">Reference proteome</keyword>
<evidence type="ECO:0000259" key="2">
    <source>
        <dbReference type="Pfam" id="PF00857"/>
    </source>
</evidence>
<evidence type="ECO:0000313" key="3">
    <source>
        <dbReference type="EMBL" id="MCO5781379.1"/>
    </source>
</evidence>
<evidence type="ECO:0000256" key="1">
    <source>
        <dbReference type="ARBA" id="ARBA00022801"/>
    </source>
</evidence>
<accession>A0ABT1B865</accession>
<sequence>MSIALLIIDMQQFVQDRIDKGVGYYPADAIKNIKYMLNKFREKNATIIHIIHQSEHDADILSKNSPFYYPLVGFDSYANEPVFIKKTSSAFASTMLKKYLDDSAISEVIVIGAVAGFCINSTVRHGADLGVAMTVVKDAVISFDLLQGRREEKIIHDVTMNLLEADFARITSIDEY</sequence>
<dbReference type="PANTHER" id="PTHR43540:SF1">
    <property type="entry name" value="ISOCHORISMATASE HYDROLASE"/>
    <property type="match status" value="1"/>
</dbReference>
<dbReference type="SUPFAM" id="SSF52499">
    <property type="entry name" value="Isochorismatase-like hydrolases"/>
    <property type="match status" value="1"/>
</dbReference>
<organism evidence="3 4">
    <name type="scientific">Citrobacter meridianamericanus</name>
    <dbReference type="NCBI Taxonomy" id="2894201"/>
    <lineage>
        <taxon>Bacteria</taxon>
        <taxon>Pseudomonadati</taxon>
        <taxon>Pseudomonadota</taxon>
        <taxon>Gammaproteobacteria</taxon>
        <taxon>Enterobacterales</taxon>
        <taxon>Enterobacteriaceae</taxon>
        <taxon>Citrobacter</taxon>
    </lineage>
</organism>
<comment type="caution">
    <text evidence="3">The sequence shown here is derived from an EMBL/GenBank/DDBJ whole genome shotgun (WGS) entry which is preliminary data.</text>
</comment>
<dbReference type="InterPro" id="IPR050272">
    <property type="entry name" value="Isochorismatase-like_hydrls"/>
</dbReference>
<dbReference type="RefSeq" id="WP_252838097.1">
    <property type="nucleotide sequence ID" value="NZ_JAJJVQ010000002.1"/>
</dbReference>
<keyword evidence="1" id="KW-0378">Hydrolase</keyword>
<feature type="domain" description="Isochorismatase-like" evidence="2">
    <location>
        <begin position="4"/>
        <end position="172"/>
    </location>
</feature>
<gene>
    <name evidence="3" type="ORF">LOD26_08550</name>
</gene>
<dbReference type="Proteomes" id="UP001139290">
    <property type="component" value="Unassembled WGS sequence"/>
</dbReference>